<comment type="similarity">
    <text evidence="1">Belongs to the UPF0758 family.</text>
</comment>
<keyword evidence="9" id="KW-1185">Reference proteome</keyword>
<dbReference type="PROSITE" id="PS01302">
    <property type="entry name" value="UPF0758"/>
    <property type="match status" value="1"/>
</dbReference>
<dbReference type="Proteomes" id="UP000441717">
    <property type="component" value="Unassembled WGS sequence"/>
</dbReference>
<dbReference type="GO" id="GO:0008237">
    <property type="term" value="F:metallopeptidase activity"/>
    <property type="evidence" value="ECO:0007669"/>
    <property type="project" value="UniProtKB-KW"/>
</dbReference>
<keyword evidence="5" id="KW-0862">Zinc</keyword>
<evidence type="ECO:0000256" key="3">
    <source>
        <dbReference type="ARBA" id="ARBA00022723"/>
    </source>
</evidence>
<sequence length="159" mass="17228">MGRAGTVRPVNMPAKRVQIVSLKMVRESSVTYDARRINGPESVVALVRDFLEDADREKCLAVYLNTKNEPNAIHVVSVGTLNSSPVHPREVFKAALLCNAAAVILVHNHPSGDPTPSREDMGLTKKLAEVGELLGIELLDHVVVGRDGEFVSLKGRGLL</sequence>
<protein>
    <submittedName>
        <fullName evidence="8">DNA repair protein RadC</fullName>
    </submittedName>
</protein>
<dbReference type="AlphaFoldDB" id="A0A6N7IRQ3"/>
<dbReference type="PANTHER" id="PTHR30471">
    <property type="entry name" value="DNA REPAIR PROTEIN RADC"/>
    <property type="match status" value="1"/>
</dbReference>
<dbReference type="InterPro" id="IPR001405">
    <property type="entry name" value="UPF0758"/>
</dbReference>
<reference evidence="8 9" key="1">
    <citation type="submission" date="2019-10" db="EMBL/GenBank/DDBJ databases">
        <title>Comparative genomics of sulfur disproportionating microorganisms.</title>
        <authorList>
            <person name="Ward L.M."/>
            <person name="Bertran E."/>
            <person name="Johnston D."/>
        </authorList>
    </citation>
    <scope>NUCLEOTIDE SEQUENCE [LARGE SCALE GENOMIC DNA]</scope>
    <source>
        <strain evidence="8 9">DSM 14055</strain>
    </source>
</reference>
<keyword evidence="3" id="KW-0479">Metal-binding</keyword>
<dbReference type="GO" id="GO:0006508">
    <property type="term" value="P:proteolysis"/>
    <property type="evidence" value="ECO:0007669"/>
    <property type="project" value="UniProtKB-KW"/>
</dbReference>
<proteinExistence type="inferred from homology"/>
<evidence type="ECO:0000313" key="9">
    <source>
        <dbReference type="Proteomes" id="UP000441717"/>
    </source>
</evidence>
<dbReference type="Gene3D" id="3.40.140.10">
    <property type="entry name" value="Cytidine Deaminase, domain 2"/>
    <property type="match status" value="1"/>
</dbReference>
<evidence type="ECO:0000256" key="4">
    <source>
        <dbReference type="ARBA" id="ARBA00022801"/>
    </source>
</evidence>
<dbReference type="InterPro" id="IPR037518">
    <property type="entry name" value="MPN"/>
</dbReference>
<dbReference type="CDD" id="cd08071">
    <property type="entry name" value="MPN_DUF2466"/>
    <property type="match status" value="1"/>
</dbReference>
<dbReference type="PROSITE" id="PS50249">
    <property type="entry name" value="MPN"/>
    <property type="match status" value="1"/>
</dbReference>
<comment type="caution">
    <text evidence="8">The sequence shown here is derived from an EMBL/GenBank/DDBJ whole genome shotgun (WGS) entry which is preliminary data.</text>
</comment>
<evidence type="ECO:0000256" key="2">
    <source>
        <dbReference type="ARBA" id="ARBA00022670"/>
    </source>
</evidence>
<accession>A0A6N7IRQ3</accession>
<dbReference type="Pfam" id="PF04002">
    <property type="entry name" value="RadC"/>
    <property type="match status" value="1"/>
</dbReference>
<feature type="domain" description="MPN" evidence="7">
    <location>
        <begin position="36"/>
        <end position="159"/>
    </location>
</feature>
<evidence type="ECO:0000256" key="6">
    <source>
        <dbReference type="ARBA" id="ARBA00023049"/>
    </source>
</evidence>
<dbReference type="EMBL" id="WHYR01000028">
    <property type="protein sequence ID" value="MQL52776.1"/>
    <property type="molecule type" value="Genomic_DNA"/>
</dbReference>
<dbReference type="SUPFAM" id="SSF102712">
    <property type="entry name" value="JAB1/MPN domain"/>
    <property type="match status" value="1"/>
</dbReference>
<name>A0A6N7IRQ3_9FIRM</name>
<gene>
    <name evidence="8" type="ORF">GFC01_10980</name>
</gene>
<keyword evidence="2" id="KW-0645">Protease</keyword>
<keyword evidence="4" id="KW-0378">Hydrolase</keyword>
<evidence type="ECO:0000259" key="7">
    <source>
        <dbReference type="PROSITE" id="PS50249"/>
    </source>
</evidence>
<organism evidence="8 9">
    <name type="scientific">Desulfofundulus thermobenzoicus</name>
    <dbReference type="NCBI Taxonomy" id="29376"/>
    <lineage>
        <taxon>Bacteria</taxon>
        <taxon>Bacillati</taxon>
        <taxon>Bacillota</taxon>
        <taxon>Clostridia</taxon>
        <taxon>Eubacteriales</taxon>
        <taxon>Peptococcaceae</taxon>
        <taxon>Desulfofundulus</taxon>
    </lineage>
</organism>
<dbReference type="PANTHER" id="PTHR30471:SF3">
    <property type="entry name" value="UPF0758 PROTEIN YEES-RELATED"/>
    <property type="match status" value="1"/>
</dbReference>
<dbReference type="GO" id="GO:0046872">
    <property type="term" value="F:metal ion binding"/>
    <property type="evidence" value="ECO:0007669"/>
    <property type="project" value="UniProtKB-KW"/>
</dbReference>
<evidence type="ECO:0000256" key="1">
    <source>
        <dbReference type="ARBA" id="ARBA00010243"/>
    </source>
</evidence>
<keyword evidence="6" id="KW-0482">Metalloprotease</keyword>
<dbReference type="OrthoDB" id="9804482at2"/>
<evidence type="ECO:0000313" key="8">
    <source>
        <dbReference type="EMBL" id="MQL52776.1"/>
    </source>
</evidence>
<dbReference type="InterPro" id="IPR020891">
    <property type="entry name" value="UPF0758_CS"/>
</dbReference>
<dbReference type="InterPro" id="IPR025657">
    <property type="entry name" value="RadC_JAB"/>
</dbReference>
<evidence type="ECO:0000256" key="5">
    <source>
        <dbReference type="ARBA" id="ARBA00022833"/>
    </source>
</evidence>